<evidence type="ECO:0000259" key="4">
    <source>
        <dbReference type="Pfam" id="PF13874"/>
    </source>
</evidence>
<accession>A0A811VGA8</accession>
<comment type="subcellular location">
    <subcellularLocation>
        <location evidence="1">Nucleus</location>
    </subcellularLocation>
</comment>
<evidence type="ECO:0000256" key="3">
    <source>
        <dbReference type="ARBA" id="ARBA00023242"/>
    </source>
</evidence>
<dbReference type="GO" id="GO:0006607">
    <property type="term" value="P:NLS-bearing protein import into nucleus"/>
    <property type="evidence" value="ECO:0007669"/>
    <property type="project" value="TreeGrafter"/>
</dbReference>
<organism evidence="5 6">
    <name type="scientific">Ceratitis capitata</name>
    <name type="common">Mediterranean fruit fly</name>
    <name type="synonym">Tephritis capitata</name>
    <dbReference type="NCBI Taxonomy" id="7213"/>
    <lineage>
        <taxon>Eukaryota</taxon>
        <taxon>Metazoa</taxon>
        <taxon>Ecdysozoa</taxon>
        <taxon>Arthropoda</taxon>
        <taxon>Hexapoda</taxon>
        <taxon>Insecta</taxon>
        <taxon>Pterygota</taxon>
        <taxon>Neoptera</taxon>
        <taxon>Endopterygota</taxon>
        <taxon>Diptera</taxon>
        <taxon>Brachycera</taxon>
        <taxon>Muscomorpha</taxon>
        <taxon>Tephritoidea</taxon>
        <taxon>Tephritidae</taxon>
        <taxon>Ceratitis</taxon>
        <taxon>Ceratitis</taxon>
    </lineage>
</organism>
<dbReference type="GO" id="GO:0044613">
    <property type="term" value="C:nuclear pore central transport channel"/>
    <property type="evidence" value="ECO:0007669"/>
    <property type="project" value="TreeGrafter"/>
</dbReference>
<dbReference type="EMBL" id="CAJHJT010000056">
    <property type="protein sequence ID" value="CAD7013182.1"/>
    <property type="molecule type" value="Genomic_DNA"/>
</dbReference>
<reference evidence="5" key="1">
    <citation type="submission" date="2020-11" db="EMBL/GenBank/DDBJ databases">
        <authorList>
            <person name="Whitehead M."/>
        </authorList>
    </citation>
    <scope>NUCLEOTIDE SEQUENCE</scope>
    <source>
        <strain evidence="5">EGII</strain>
    </source>
</reference>
<comment type="caution">
    <text evidence="5">The sequence shown here is derived from an EMBL/GenBank/DDBJ whole genome shotgun (WGS) entry which is preliminary data.</text>
</comment>
<name>A0A811VGA8_CERCA</name>
<dbReference type="OrthoDB" id="6162375at2759"/>
<evidence type="ECO:0000313" key="6">
    <source>
        <dbReference type="Proteomes" id="UP000606786"/>
    </source>
</evidence>
<dbReference type="GO" id="GO:0006999">
    <property type="term" value="P:nuclear pore organization"/>
    <property type="evidence" value="ECO:0007669"/>
    <property type="project" value="TreeGrafter"/>
</dbReference>
<dbReference type="PANTHER" id="PTHR13000">
    <property type="entry name" value="NUCLEOPORIN P54"/>
    <property type="match status" value="1"/>
</dbReference>
<evidence type="ECO:0000256" key="2">
    <source>
        <dbReference type="ARBA" id="ARBA00022448"/>
    </source>
</evidence>
<feature type="domain" description="Nucleoporin Nup54 alpha-helical" evidence="4">
    <location>
        <begin position="2"/>
        <end position="57"/>
    </location>
</feature>
<gene>
    <name evidence="5" type="ORF">CCAP1982_LOCUS21253</name>
</gene>
<evidence type="ECO:0000256" key="1">
    <source>
        <dbReference type="ARBA" id="ARBA00004123"/>
    </source>
</evidence>
<keyword evidence="2" id="KW-0813">Transport</keyword>
<dbReference type="GO" id="GO:0017056">
    <property type="term" value="F:structural constituent of nuclear pore"/>
    <property type="evidence" value="ECO:0007669"/>
    <property type="project" value="TreeGrafter"/>
</dbReference>
<dbReference type="GO" id="GO:0036228">
    <property type="term" value="P:protein localization to nuclear inner membrane"/>
    <property type="evidence" value="ECO:0007669"/>
    <property type="project" value="TreeGrafter"/>
</dbReference>
<dbReference type="InterPro" id="IPR024864">
    <property type="entry name" value="Nup54/Nup57/Nup44"/>
</dbReference>
<dbReference type="PANTHER" id="PTHR13000:SF0">
    <property type="entry name" value="NUCLEOPORIN P54"/>
    <property type="match status" value="1"/>
</dbReference>
<dbReference type="Pfam" id="PF13874">
    <property type="entry name" value="Nup54"/>
    <property type="match status" value="1"/>
</dbReference>
<keyword evidence="3" id="KW-0539">Nucleus</keyword>
<protein>
    <submittedName>
        <fullName evidence="5">(Mediterranean fruit fly) hypothetical protein</fullName>
    </submittedName>
</protein>
<sequence>MEHKRKLAELSHNILKIIVKQECTRKIGLALTPDEEALRTKLENMQALVSAPTQFRDASANYYHKCACKEINMRLVAAVNMP</sequence>
<dbReference type="InterPro" id="IPR025712">
    <property type="entry name" value="Nup54_alpha-helical_dom"/>
</dbReference>
<dbReference type="AlphaFoldDB" id="A0A811VGA8"/>
<keyword evidence="6" id="KW-1185">Reference proteome</keyword>
<evidence type="ECO:0000313" key="5">
    <source>
        <dbReference type="EMBL" id="CAD7013182.1"/>
    </source>
</evidence>
<proteinExistence type="predicted"/>
<dbReference type="Proteomes" id="UP000606786">
    <property type="component" value="Unassembled WGS sequence"/>
</dbReference>
<dbReference type="Gene3D" id="1.20.5.490">
    <property type="entry name" value="Single helix bin"/>
    <property type="match status" value="1"/>
</dbReference>